<evidence type="ECO:0000313" key="2">
    <source>
        <dbReference type="EMBL" id="HCE16966.1"/>
    </source>
</evidence>
<proteinExistence type="predicted"/>
<dbReference type="AlphaFoldDB" id="A0A3D1JH72"/>
<sequence>MISPWMFAWLAREREFELRRELERLRCQKDSKEVCKEPRIRGTILMTLAGWFRQRAERIPADKLGC</sequence>
<accession>A0A3D1JH72</accession>
<reference evidence="3" key="2">
    <citation type="submission" date="2015-07" db="EMBL/GenBank/DDBJ databases">
        <title>Draft Genome Sequences of Anaerolinea thermolimosa IMO-1, Bellilinea caldifistulae GOMI-1, Leptolinea tardivitalis YMTK-2, Levilinea saccharolytica KIBI-1,Longilinea arvoryzae KOME-1, Previously Described as Members of the Anaerolineaceae (Chloroflexi).</title>
        <authorList>
            <person name="Sekiguchi Y."/>
            <person name="Ohashi A."/>
            <person name="Matsuura N."/>
            <person name="Tourlousse M.D."/>
        </authorList>
    </citation>
    <scope>NUCLEOTIDE SEQUENCE [LARGE SCALE GENOMIC DNA]</scope>
    <source>
        <strain evidence="3">IMO-1</strain>
    </source>
</reference>
<keyword evidence="3" id="KW-1185">Reference proteome</keyword>
<evidence type="ECO:0000313" key="1">
    <source>
        <dbReference type="EMBL" id="GAP08384.1"/>
    </source>
</evidence>
<dbReference type="Proteomes" id="UP000253922">
    <property type="component" value="Unassembled WGS sequence"/>
</dbReference>
<reference evidence="1" key="1">
    <citation type="journal article" date="2015" name="Genome Announc.">
        <title>Draft Genome Sequences of Anaerolinea thermolimosa IMO-1, Bellilinea caldifistulae GOMI-1, Leptolinea tardivitalis YMTK-2, Levilinea saccharolytica KIBI-1, Longilinea arvoryzae KOME-1, Previously Described as Members of the Class Anaerolineae (Chloroflexi).</title>
        <authorList>
            <person name="Matsuura N."/>
            <person name="Tourlousse M.D."/>
            <person name="Ohashi A."/>
            <person name="Hugenholtz P."/>
            <person name="Sekiguchi Y."/>
        </authorList>
    </citation>
    <scope>NUCLEOTIDE SEQUENCE</scope>
    <source>
        <strain evidence="1">IMO-1</strain>
    </source>
</reference>
<evidence type="ECO:0000313" key="3">
    <source>
        <dbReference type="Proteomes" id="UP000253922"/>
    </source>
</evidence>
<dbReference type="Proteomes" id="UP000264141">
    <property type="component" value="Unassembled WGS sequence"/>
</dbReference>
<name>A0A3D1JH72_9CHLR</name>
<dbReference type="EMBL" id="DF967966">
    <property type="protein sequence ID" value="GAP08384.1"/>
    <property type="molecule type" value="Genomic_DNA"/>
</dbReference>
<protein>
    <submittedName>
        <fullName evidence="2">Uncharacterized protein</fullName>
    </submittedName>
</protein>
<organism evidence="2 4">
    <name type="scientific">Anaerolinea thermolimosa</name>
    <dbReference type="NCBI Taxonomy" id="229919"/>
    <lineage>
        <taxon>Bacteria</taxon>
        <taxon>Bacillati</taxon>
        <taxon>Chloroflexota</taxon>
        <taxon>Anaerolineae</taxon>
        <taxon>Anaerolineales</taxon>
        <taxon>Anaerolineaceae</taxon>
        <taxon>Anaerolinea</taxon>
    </lineage>
</organism>
<reference evidence="2 4" key="3">
    <citation type="journal article" date="2018" name="Nat. Biotechnol.">
        <title>A standardized bacterial taxonomy based on genome phylogeny substantially revises the tree of life.</title>
        <authorList>
            <person name="Parks D.H."/>
            <person name="Chuvochina M."/>
            <person name="Waite D.W."/>
            <person name="Rinke C."/>
            <person name="Skarshewski A."/>
            <person name="Chaumeil P.A."/>
            <person name="Hugenholtz P."/>
        </authorList>
    </citation>
    <scope>NUCLEOTIDE SEQUENCE [LARGE SCALE GENOMIC DNA]</scope>
    <source>
        <strain evidence="2">UBA8781</strain>
    </source>
</reference>
<evidence type="ECO:0000313" key="4">
    <source>
        <dbReference type="Proteomes" id="UP000264141"/>
    </source>
</evidence>
<dbReference type="STRING" id="229919.GCA_001050195_03225"/>
<dbReference type="EMBL" id="DPBP01000018">
    <property type="protein sequence ID" value="HCE16966.1"/>
    <property type="molecule type" value="Genomic_DNA"/>
</dbReference>
<gene>
    <name evidence="1" type="ORF">ATHL_03286</name>
    <name evidence="2" type="ORF">DEQ80_03815</name>
</gene>
<dbReference type="RefSeq" id="WP_062195944.1">
    <property type="nucleotide sequence ID" value="NZ_DF967966.1"/>
</dbReference>